<evidence type="ECO:0000313" key="4">
    <source>
        <dbReference type="Proteomes" id="UP000440578"/>
    </source>
</evidence>
<evidence type="ECO:0000313" key="3">
    <source>
        <dbReference type="EMBL" id="KAF0310221.1"/>
    </source>
</evidence>
<evidence type="ECO:0000259" key="2">
    <source>
        <dbReference type="PROSITE" id="PS51486"/>
    </source>
</evidence>
<proteinExistence type="predicted"/>
<gene>
    <name evidence="3" type="primary">arid3a</name>
    <name evidence="3" type="ORF">FJT64_018752</name>
</gene>
<feature type="domain" description="REKLES" evidence="2">
    <location>
        <begin position="21"/>
        <end position="108"/>
    </location>
</feature>
<feature type="region of interest" description="Disordered" evidence="1">
    <location>
        <begin position="17"/>
        <end position="81"/>
    </location>
</feature>
<dbReference type="PROSITE" id="PS51486">
    <property type="entry name" value="REKLES"/>
    <property type="match status" value="1"/>
</dbReference>
<evidence type="ECO:0000256" key="1">
    <source>
        <dbReference type="SAM" id="MobiDB-lite"/>
    </source>
</evidence>
<accession>A0A6A4X744</accession>
<dbReference type="AlphaFoldDB" id="A0A6A4X744"/>
<reference evidence="3 4" key="1">
    <citation type="submission" date="2019-07" db="EMBL/GenBank/DDBJ databases">
        <title>Draft genome assembly of a fouling barnacle, Amphibalanus amphitrite (Darwin, 1854): The first reference genome for Thecostraca.</title>
        <authorList>
            <person name="Kim W."/>
        </authorList>
    </citation>
    <scope>NUCLEOTIDE SEQUENCE [LARGE SCALE GENOMIC DNA]</scope>
    <source>
        <strain evidence="3">SNU_AA5</strain>
        <tissue evidence="3">Soma without cirri and trophi</tissue>
    </source>
</reference>
<name>A0A6A4X744_AMPAM</name>
<dbReference type="Proteomes" id="UP000440578">
    <property type="component" value="Unassembled WGS sequence"/>
</dbReference>
<dbReference type="EMBL" id="VIIS01000334">
    <property type="protein sequence ID" value="KAF0310221.1"/>
    <property type="molecule type" value="Genomic_DNA"/>
</dbReference>
<feature type="compositionally biased region" description="Basic and acidic residues" evidence="1">
    <location>
        <begin position="59"/>
        <end position="72"/>
    </location>
</feature>
<keyword evidence="4" id="KW-1185">Reference proteome</keyword>
<sequence length="110" mass="12458">MASIVWSEALNLGVHRDLTRSEKERDQRRGHENGGGRERKRPTKRERQELAAAQRLKKAREESEDIKADSLPHTKTTITQNGDSSMVLSMEMNGVVYQGVLFAQPKTARV</sequence>
<protein>
    <submittedName>
        <fullName evidence="3">AT-rich interactive domain-containing protein 3A</fullName>
    </submittedName>
</protein>
<feature type="compositionally biased region" description="Basic and acidic residues" evidence="1">
    <location>
        <begin position="17"/>
        <end position="37"/>
    </location>
</feature>
<organism evidence="3 4">
    <name type="scientific">Amphibalanus amphitrite</name>
    <name type="common">Striped barnacle</name>
    <name type="synonym">Balanus amphitrite</name>
    <dbReference type="NCBI Taxonomy" id="1232801"/>
    <lineage>
        <taxon>Eukaryota</taxon>
        <taxon>Metazoa</taxon>
        <taxon>Ecdysozoa</taxon>
        <taxon>Arthropoda</taxon>
        <taxon>Crustacea</taxon>
        <taxon>Multicrustacea</taxon>
        <taxon>Cirripedia</taxon>
        <taxon>Thoracica</taxon>
        <taxon>Thoracicalcarea</taxon>
        <taxon>Balanomorpha</taxon>
        <taxon>Balanoidea</taxon>
        <taxon>Balanidae</taxon>
        <taxon>Amphibalaninae</taxon>
        <taxon>Amphibalanus</taxon>
    </lineage>
</organism>
<dbReference type="InterPro" id="IPR023334">
    <property type="entry name" value="REKLES_domain"/>
</dbReference>
<dbReference type="OrthoDB" id="10044343at2759"/>
<comment type="caution">
    <text evidence="3">The sequence shown here is derived from an EMBL/GenBank/DDBJ whole genome shotgun (WGS) entry which is preliminary data.</text>
</comment>